<reference evidence="2 3" key="1">
    <citation type="submission" date="2019-01" db="EMBL/GenBank/DDBJ databases">
        <title>Genome sequencing of strain DFW100M-13.</title>
        <authorList>
            <person name="Heo J."/>
            <person name="Kim S.-J."/>
            <person name="Kim J.-S."/>
            <person name="Hong S.-B."/>
            <person name="Kwon S.-W."/>
        </authorList>
    </citation>
    <scope>NUCLEOTIDE SEQUENCE [LARGE SCALE GENOMIC DNA]</scope>
    <source>
        <strain evidence="2 3">DFW100M-13</strain>
    </source>
</reference>
<evidence type="ECO:0008006" key="4">
    <source>
        <dbReference type="Google" id="ProtNLM"/>
    </source>
</evidence>
<keyword evidence="1" id="KW-0472">Membrane</keyword>
<gene>
    <name evidence="2" type="ORF">ET475_10940</name>
</gene>
<keyword evidence="1" id="KW-1133">Transmembrane helix</keyword>
<feature type="transmembrane region" description="Helical" evidence="1">
    <location>
        <begin position="69"/>
        <end position="89"/>
    </location>
</feature>
<name>A0A4P6EDV7_9MICO</name>
<keyword evidence="3" id="KW-1185">Reference proteome</keyword>
<dbReference type="EMBL" id="CP035494">
    <property type="protein sequence ID" value="QAY60452.1"/>
    <property type="molecule type" value="Genomic_DNA"/>
</dbReference>
<dbReference type="Proteomes" id="UP000293995">
    <property type="component" value="Chromosome"/>
</dbReference>
<evidence type="ECO:0000313" key="3">
    <source>
        <dbReference type="Proteomes" id="UP000293995"/>
    </source>
</evidence>
<proteinExistence type="predicted"/>
<dbReference type="AlphaFoldDB" id="A0A4P6EDV7"/>
<feature type="transmembrane region" description="Helical" evidence="1">
    <location>
        <begin position="122"/>
        <end position="144"/>
    </location>
</feature>
<sequence>MTTTHAARPLVTTGTAGWRIGFDRAQRIGAIIGMALCALQVAFAAYGFWVSTQSGGDEAVGRAAFTMHTVTGEVLQYLAAALLVCGLLARSGWKCWVLPLVMAVLLFAVQGPLVGLGFGVSAWFGALHAFDGMLITAGFVWLGVDRMLYPLR</sequence>
<feature type="transmembrane region" description="Helical" evidence="1">
    <location>
        <begin position="96"/>
        <end position="116"/>
    </location>
</feature>
<dbReference type="KEGG" id="mprt:ET475_10940"/>
<dbReference type="RefSeq" id="WP_129389877.1">
    <property type="nucleotide sequence ID" value="NZ_CP035494.1"/>
</dbReference>
<evidence type="ECO:0000313" key="2">
    <source>
        <dbReference type="EMBL" id="QAY60452.1"/>
    </source>
</evidence>
<evidence type="ECO:0000256" key="1">
    <source>
        <dbReference type="SAM" id="Phobius"/>
    </source>
</evidence>
<accession>A0A4P6EDV7</accession>
<keyword evidence="1" id="KW-0812">Transmembrane</keyword>
<protein>
    <recommendedName>
        <fullName evidence="4">DUF4386 family protein</fullName>
    </recommendedName>
</protein>
<organism evidence="2 3">
    <name type="scientific">Microbacterium protaetiae</name>
    <dbReference type="NCBI Taxonomy" id="2509458"/>
    <lineage>
        <taxon>Bacteria</taxon>
        <taxon>Bacillati</taxon>
        <taxon>Actinomycetota</taxon>
        <taxon>Actinomycetes</taxon>
        <taxon>Micrococcales</taxon>
        <taxon>Microbacteriaceae</taxon>
        <taxon>Microbacterium</taxon>
    </lineage>
</organism>
<dbReference type="OrthoDB" id="5117276at2"/>
<feature type="transmembrane region" description="Helical" evidence="1">
    <location>
        <begin position="28"/>
        <end position="49"/>
    </location>
</feature>